<dbReference type="GO" id="GO:0005886">
    <property type="term" value="C:plasma membrane"/>
    <property type="evidence" value="ECO:0007669"/>
    <property type="project" value="UniProtKB-SubCell"/>
</dbReference>
<keyword evidence="7 11" id="KW-0594">Phospholipid biosynthesis</keyword>
<evidence type="ECO:0000256" key="7">
    <source>
        <dbReference type="ARBA" id="ARBA00023209"/>
    </source>
</evidence>
<comment type="subunit">
    <text evidence="11">Heterodimer of a large membrane-associated beta subunit and a small pyruvoyl-containing alpha subunit.</text>
</comment>
<dbReference type="NCBIfam" id="NF003685">
    <property type="entry name" value="PRK05305.2-5"/>
    <property type="match status" value="1"/>
</dbReference>
<dbReference type="EC" id="4.1.1.65" evidence="11"/>
<keyword evidence="12" id="KW-0812">Transmembrane</keyword>
<dbReference type="NCBIfam" id="NF003679">
    <property type="entry name" value="PRK05305.1-3"/>
    <property type="match status" value="1"/>
</dbReference>
<evidence type="ECO:0000256" key="1">
    <source>
        <dbReference type="ARBA" id="ARBA00022475"/>
    </source>
</evidence>
<keyword evidence="2 11" id="KW-0444">Lipid biosynthesis</keyword>
<evidence type="ECO:0000256" key="2">
    <source>
        <dbReference type="ARBA" id="ARBA00022516"/>
    </source>
</evidence>
<dbReference type="Pfam" id="PF02666">
    <property type="entry name" value="PS_Dcarbxylase"/>
    <property type="match status" value="1"/>
</dbReference>
<dbReference type="NCBIfam" id="NF003678">
    <property type="entry name" value="PRK05305.1-2"/>
    <property type="match status" value="1"/>
</dbReference>
<feature type="modified residue" description="Pyruvic acid (Ser); by autocatalysis" evidence="11">
    <location>
        <position position="191"/>
    </location>
</feature>
<evidence type="ECO:0000256" key="9">
    <source>
        <dbReference type="ARBA" id="ARBA00023264"/>
    </source>
</evidence>
<feature type="chain" id="PRO_5038190321" description="Phosphatidylserine decarboxylase alpha chain" evidence="11">
    <location>
        <begin position="191"/>
        <end position="280"/>
    </location>
</feature>
<sequence length="280" mass="30261">MAHPSPFKYVFSPPHPAARPFLAIGAAVVLIGLIFASWLAWIGVLFLIFCLYFFRDPERFPPARQNVLLAPADGHVTSVALAVPPSELGLGALPRWRVAIFLSVLDVHVNRMPADGTVTRIAYRHGKFVSANLDKASDENERNALAIRLEDGREIAVVQIAGLIARRILCDVKEGDHVQAGGRFGIIRFGSRTDLYLPAGVLPLVTEGQTMIGGETVIADISGPPVVEIDPLAESFEDEITPEITEPEITVLDPLGEMHSTAIEPSAVTPPSGLIEPEKL</sequence>
<keyword evidence="14" id="KW-1185">Reference proteome</keyword>
<comment type="PTM">
    <text evidence="11">Is synthesized initially as an inactive proenzyme. Formation of the active enzyme involves a self-maturation process in which the active site pyruvoyl group is generated from an internal serine residue via an autocatalytic post-translational modification. Two non-identical subunits are generated from the proenzyme in this reaction, and the pyruvate is formed at the N-terminus of the alpha chain, which is derived from the carboxyl end of the proenzyme. The post-translation cleavage follows an unusual pathway, termed non-hydrolytic serinolysis, in which the side chain hydroxyl group of the serine supplies its oxygen atom to form the C-terminus of the beta chain, while the remainder of the serine residue undergoes an oxidative deamination to produce ammonia and the pyruvoyl prosthetic group on the alpha chain.</text>
</comment>
<dbReference type="Proteomes" id="UP000708298">
    <property type="component" value="Unassembled WGS sequence"/>
</dbReference>
<keyword evidence="1 11" id="KW-1003">Cell membrane</keyword>
<keyword evidence="5 11" id="KW-0472">Membrane</keyword>
<evidence type="ECO:0000256" key="3">
    <source>
        <dbReference type="ARBA" id="ARBA00022793"/>
    </source>
</evidence>
<dbReference type="GO" id="GO:0004609">
    <property type="term" value="F:phosphatidylserine decarboxylase activity"/>
    <property type="evidence" value="ECO:0007669"/>
    <property type="project" value="UniProtKB-UniRule"/>
</dbReference>
<evidence type="ECO:0000256" key="5">
    <source>
        <dbReference type="ARBA" id="ARBA00023136"/>
    </source>
</evidence>
<comment type="caution">
    <text evidence="13">The sequence shown here is derived from an EMBL/GenBank/DDBJ whole genome shotgun (WGS) entry which is preliminary data.</text>
</comment>
<comment type="subcellular location">
    <subcellularLocation>
        <location evidence="11">Cell membrane</location>
        <topology evidence="11">Peripheral membrane protein</topology>
    </subcellularLocation>
</comment>
<accession>A0A964DXF5</accession>
<feature type="site" description="Cleavage (non-hydrolytic); by autocatalysis" evidence="11">
    <location>
        <begin position="190"/>
        <end position="191"/>
    </location>
</feature>
<evidence type="ECO:0000313" key="14">
    <source>
        <dbReference type="Proteomes" id="UP000708298"/>
    </source>
</evidence>
<name>A0A964DXF5_9PROT</name>
<evidence type="ECO:0000313" key="13">
    <source>
        <dbReference type="EMBL" id="MCB8873648.1"/>
    </source>
</evidence>
<dbReference type="AlphaFoldDB" id="A0A964DXF5"/>
<dbReference type="InterPro" id="IPR033175">
    <property type="entry name" value="PSD-A"/>
</dbReference>
<reference evidence="13" key="1">
    <citation type="journal article" date="2021" name="Microorganisms">
        <title>Acidisoma silvae sp. nov. and Acidisomacellulosilytica sp. nov., Two Acidophilic Bacteria Isolated from Decaying Wood, Hydrolyzing Cellulose and Producing Poly-3-hydroxybutyrate.</title>
        <authorList>
            <person name="Mieszkin S."/>
            <person name="Pouder E."/>
            <person name="Uroz S."/>
            <person name="Simon-Colin C."/>
            <person name="Alain K."/>
        </authorList>
    </citation>
    <scope>NUCLEOTIDE SEQUENCE</scope>
    <source>
        <strain evidence="13">HW T2.11</strain>
    </source>
</reference>
<dbReference type="GO" id="GO:0006646">
    <property type="term" value="P:phosphatidylethanolamine biosynthetic process"/>
    <property type="evidence" value="ECO:0007669"/>
    <property type="project" value="UniProtKB-UniRule"/>
</dbReference>
<keyword evidence="8 11" id="KW-0456">Lyase</keyword>
<proteinExistence type="inferred from homology"/>
<dbReference type="InterPro" id="IPR003817">
    <property type="entry name" value="PS_Dcarbxylase"/>
</dbReference>
<comment type="function">
    <text evidence="11">Catalyzes the formation of phosphatidylethanolamine (PtdEtn) from phosphatidylserine (PtdSer).</text>
</comment>
<comment type="catalytic activity">
    <reaction evidence="11">
        <text>a 1,2-diacyl-sn-glycero-3-phospho-L-serine + H(+) = a 1,2-diacyl-sn-glycero-3-phosphoethanolamine + CO2</text>
        <dbReference type="Rhea" id="RHEA:20828"/>
        <dbReference type="ChEBI" id="CHEBI:15378"/>
        <dbReference type="ChEBI" id="CHEBI:16526"/>
        <dbReference type="ChEBI" id="CHEBI:57262"/>
        <dbReference type="ChEBI" id="CHEBI:64612"/>
        <dbReference type="EC" id="4.1.1.65"/>
    </reaction>
</comment>
<evidence type="ECO:0000256" key="6">
    <source>
        <dbReference type="ARBA" id="ARBA00023145"/>
    </source>
</evidence>
<protein>
    <recommendedName>
        <fullName evidence="11">Phosphatidylserine decarboxylase proenzyme</fullName>
        <ecNumber evidence="11">4.1.1.65</ecNumber>
    </recommendedName>
    <component>
        <recommendedName>
            <fullName evidence="11">Phosphatidylserine decarboxylase alpha chain</fullName>
        </recommendedName>
    </component>
    <component>
        <recommendedName>
            <fullName evidence="11">Phosphatidylserine decarboxylase beta chain</fullName>
        </recommendedName>
    </component>
</protein>
<feature type="active site" description="Schiff-base intermediate with substrate; via pyruvic acid" evidence="11">
    <location>
        <position position="191"/>
    </location>
</feature>
<keyword evidence="4 11" id="KW-0443">Lipid metabolism</keyword>
<gene>
    <name evidence="11" type="primary">psd</name>
    <name evidence="13" type="ORF">ASILVAE211_00530</name>
</gene>
<evidence type="ECO:0000256" key="4">
    <source>
        <dbReference type="ARBA" id="ARBA00023098"/>
    </source>
</evidence>
<keyword evidence="3 11" id="KW-0210">Decarboxylase</keyword>
<comment type="cofactor">
    <cofactor evidence="11">
        <name>pyruvate</name>
        <dbReference type="ChEBI" id="CHEBI:15361"/>
    </cofactor>
    <text evidence="11">Binds 1 pyruvoyl group covalently per subunit.</text>
</comment>
<dbReference type="EMBL" id="JAESVB010000001">
    <property type="protein sequence ID" value="MCB8873648.1"/>
    <property type="molecule type" value="Genomic_DNA"/>
</dbReference>
<evidence type="ECO:0000256" key="11">
    <source>
        <dbReference type="HAMAP-Rule" id="MF_00664"/>
    </source>
</evidence>
<dbReference type="PANTHER" id="PTHR35809:SF1">
    <property type="entry name" value="ARCHAETIDYLSERINE DECARBOXYLASE PROENZYME-RELATED"/>
    <property type="match status" value="1"/>
</dbReference>
<feature type="transmembrane region" description="Helical" evidence="12">
    <location>
        <begin position="21"/>
        <end position="54"/>
    </location>
</feature>
<evidence type="ECO:0000256" key="10">
    <source>
        <dbReference type="ARBA" id="ARBA00023317"/>
    </source>
</evidence>
<evidence type="ECO:0000256" key="8">
    <source>
        <dbReference type="ARBA" id="ARBA00023239"/>
    </source>
</evidence>
<evidence type="ECO:0000256" key="12">
    <source>
        <dbReference type="SAM" id="Phobius"/>
    </source>
</evidence>
<reference evidence="13" key="2">
    <citation type="submission" date="2021-01" db="EMBL/GenBank/DDBJ databases">
        <authorList>
            <person name="Mieszkin S."/>
            <person name="Pouder E."/>
            <person name="Alain K."/>
        </authorList>
    </citation>
    <scope>NUCLEOTIDE SEQUENCE</scope>
    <source>
        <strain evidence="13">HW T2.11</strain>
    </source>
</reference>
<comment type="similarity">
    <text evidence="11">Belongs to the phosphatidylserine decarboxylase family. PSD-A subfamily.</text>
</comment>
<organism evidence="13 14">
    <name type="scientific">Acidisoma silvae</name>
    <dbReference type="NCBI Taxonomy" id="2802396"/>
    <lineage>
        <taxon>Bacteria</taxon>
        <taxon>Pseudomonadati</taxon>
        <taxon>Pseudomonadota</taxon>
        <taxon>Alphaproteobacteria</taxon>
        <taxon>Acetobacterales</taxon>
        <taxon>Acidocellaceae</taxon>
        <taxon>Acidisoma</taxon>
    </lineage>
</organism>
<comment type="pathway">
    <text evidence="11">Phospholipid metabolism; phosphatidylethanolamine biosynthesis; phosphatidylethanolamine from CDP-diacylglycerol: step 2/2.</text>
</comment>
<keyword evidence="6 11" id="KW-0865">Zymogen</keyword>
<dbReference type="HAMAP" id="MF_00664">
    <property type="entry name" value="PS_decarb_PSD_A"/>
    <property type="match status" value="1"/>
</dbReference>
<keyword evidence="12" id="KW-1133">Transmembrane helix</keyword>
<keyword evidence="9 11" id="KW-1208">Phospholipid metabolism</keyword>
<feature type="chain" id="PRO_5038190322" description="Phosphatidylserine decarboxylase beta chain" evidence="11">
    <location>
        <begin position="1"/>
        <end position="190"/>
    </location>
</feature>
<dbReference type="PANTHER" id="PTHR35809">
    <property type="entry name" value="ARCHAETIDYLSERINE DECARBOXYLASE PROENZYME-RELATED"/>
    <property type="match status" value="1"/>
</dbReference>
<keyword evidence="10 11" id="KW-0670">Pyruvate</keyword>